<keyword evidence="5 13" id="KW-0812">Transmembrane</keyword>
<evidence type="ECO:0000256" key="6">
    <source>
        <dbReference type="ARBA" id="ARBA00022816"/>
    </source>
</evidence>
<feature type="transmembrane region" description="Helical" evidence="13">
    <location>
        <begin position="216"/>
        <end position="235"/>
    </location>
</feature>
<evidence type="ECO:0000256" key="11">
    <source>
        <dbReference type="ARBA" id="ARBA00023136"/>
    </source>
</evidence>
<feature type="transmembrane region" description="Helical" evidence="13">
    <location>
        <begin position="265"/>
        <end position="285"/>
    </location>
</feature>
<evidence type="ECO:0000313" key="15">
    <source>
        <dbReference type="Proteomes" id="UP000799428"/>
    </source>
</evidence>
<dbReference type="GO" id="GO:0070631">
    <property type="term" value="P:spindle pole body localization"/>
    <property type="evidence" value="ECO:0007669"/>
    <property type="project" value="TreeGrafter"/>
</dbReference>
<keyword evidence="8 13" id="KW-1133">Transmembrane helix</keyword>
<evidence type="ECO:0000256" key="5">
    <source>
        <dbReference type="ARBA" id="ARBA00022692"/>
    </source>
</evidence>
<dbReference type="GO" id="GO:0070762">
    <property type="term" value="C:nuclear pore transmembrane ring"/>
    <property type="evidence" value="ECO:0007669"/>
    <property type="project" value="TreeGrafter"/>
</dbReference>
<keyword evidence="4" id="KW-0813">Transport</keyword>
<keyword evidence="12" id="KW-0539">Nucleus</keyword>
<dbReference type="GO" id="GO:0106166">
    <property type="term" value="F:spindle pole body-nuclear membrane anchor activity"/>
    <property type="evidence" value="ECO:0007669"/>
    <property type="project" value="TreeGrafter"/>
</dbReference>
<gene>
    <name evidence="14" type="ORF">K504DRAFT_483270</name>
</gene>
<dbReference type="OrthoDB" id="67850at2759"/>
<evidence type="ECO:0008006" key="16">
    <source>
        <dbReference type="Google" id="ProtNLM"/>
    </source>
</evidence>
<keyword evidence="9" id="KW-0811">Translocation</keyword>
<name>A0A6G1K2J0_9PLEO</name>
<reference evidence="14" key="1">
    <citation type="journal article" date="2020" name="Stud. Mycol.">
        <title>101 Dothideomycetes genomes: a test case for predicting lifestyles and emergence of pathogens.</title>
        <authorList>
            <person name="Haridas S."/>
            <person name="Albert R."/>
            <person name="Binder M."/>
            <person name="Bloem J."/>
            <person name="Labutti K."/>
            <person name="Salamov A."/>
            <person name="Andreopoulos B."/>
            <person name="Baker S."/>
            <person name="Barry K."/>
            <person name="Bills G."/>
            <person name="Bluhm B."/>
            <person name="Cannon C."/>
            <person name="Castanera R."/>
            <person name="Culley D."/>
            <person name="Daum C."/>
            <person name="Ezra D."/>
            <person name="Gonzalez J."/>
            <person name="Henrissat B."/>
            <person name="Kuo A."/>
            <person name="Liang C."/>
            <person name="Lipzen A."/>
            <person name="Lutzoni F."/>
            <person name="Magnuson J."/>
            <person name="Mondo S."/>
            <person name="Nolan M."/>
            <person name="Ohm R."/>
            <person name="Pangilinan J."/>
            <person name="Park H.-J."/>
            <person name="Ramirez L."/>
            <person name="Alfaro M."/>
            <person name="Sun H."/>
            <person name="Tritt A."/>
            <person name="Yoshinaga Y."/>
            <person name="Zwiers L.-H."/>
            <person name="Turgeon B."/>
            <person name="Goodwin S."/>
            <person name="Spatafora J."/>
            <person name="Crous P."/>
            <person name="Grigoriev I."/>
        </authorList>
    </citation>
    <scope>NUCLEOTIDE SEQUENCE</scope>
    <source>
        <strain evidence="14">CBS 279.74</strain>
    </source>
</reference>
<evidence type="ECO:0000256" key="4">
    <source>
        <dbReference type="ARBA" id="ARBA00022448"/>
    </source>
</evidence>
<feature type="transmembrane region" description="Helical" evidence="13">
    <location>
        <begin position="63"/>
        <end position="81"/>
    </location>
</feature>
<dbReference type="PANTHER" id="PTHR13269:SF6">
    <property type="entry name" value="NUCLEOPORIN NDC1"/>
    <property type="match status" value="1"/>
</dbReference>
<evidence type="ECO:0000256" key="9">
    <source>
        <dbReference type="ARBA" id="ARBA00023010"/>
    </source>
</evidence>
<dbReference type="GO" id="GO:0031965">
    <property type="term" value="C:nuclear membrane"/>
    <property type="evidence" value="ECO:0007669"/>
    <property type="project" value="UniProtKB-SubCell"/>
</dbReference>
<accession>A0A6G1K2J0</accession>
<evidence type="ECO:0000256" key="3">
    <source>
        <dbReference type="ARBA" id="ARBA00005760"/>
    </source>
</evidence>
<evidence type="ECO:0000256" key="7">
    <source>
        <dbReference type="ARBA" id="ARBA00022927"/>
    </source>
</evidence>
<feature type="transmembrane region" description="Helical" evidence="13">
    <location>
        <begin position="149"/>
        <end position="168"/>
    </location>
</feature>
<keyword evidence="11 13" id="KW-0472">Membrane</keyword>
<comment type="subcellular location">
    <subcellularLocation>
        <location evidence="1">Nucleus membrane</location>
        <topology evidence="1">Multi-pass membrane protein</topology>
    </subcellularLocation>
    <subcellularLocation>
        <location evidence="2">Nucleus</location>
        <location evidence="2">Nuclear pore complex</location>
    </subcellularLocation>
</comment>
<protein>
    <recommendedName>
        <fullName evidence="16">Nuclear envelope protein</fullName>
    </recommendedName>
</protein>
<dbReference type="Pfam" id="PF09531">
    <property type="entry name" value="Ndc1_Nup"/>
    <property type="match status" value="1"/>
</dbReference>
<evidence type="ECO:0000256" key="8">
    <source>
        <dbReference type="ARBA" id="ARBA00022989"/>
    </source>
</evidence>
<keyword evidence="6" id="KW-0509">mRNA transport</keyword>
<dbReference type="AlphaFoldDB" id="A0A6G1K2J0"/>
<evidence type="ECO:0000256" key="2">
    <source>
        <dbReference type="ARBA" id="ARBA00004567"/>
    </source>
</evidence>
<evidence type="ECO:0000256" key="10">
    <source>
        <dbReference type="ARBA" id="ARBA00023132"/>
    </source>
</evidence>
<dbReference type="GO" id="GO:0015031">
    <property type="term" value="P:protein transport"/>
    <property type="evidence" value="ECO:0007669"/>
    <property type="project" value="UniProtKB-KW"/>
</dbReference>
<dbReference type="GO" id="GO:0005816">
    <property type="term" value="C:spindle pole body"/>
    <property type="evidence" value="ECO:0007669"/>
    <property type="project" value="TreeGrafter"/>
</dbReference>
<comment type="similarity">
    <text evidence="3">Belongs to the NDC1 family.</text>
</comment>
<evidence type="ECO:0000313" key="14">
    <source>
        <dbReference type="EMBL" id="KAF2707074.1"/>
    </source>
</evidence>
<evidence type="ECO:0000256" key="12">
    <source>
        <dbReference type="ARBA" id="ARBA00023242"/>
    </source>
</evidence>
<sequence length="638" mass="72521">MAILASQARPYRDFLTPVLHSRFTKASLYTFALCYFIAIWMGKMEDLFWSWFPIGPAGMRASLIFICSLMIYVLRVAQWHVGQRSTESPSETFKKYTLRKATFYTIGIYALSAFLYGETYIHSRTPAARLSYTEAGKAYERIKLNERPVYLRCLFLSLAVAQGIVHIWKDYDKIQIPLMRPNKERKDEAQIATVLPSAKKPLQLLRQELMPMAKTAGTFASATLFIGSVVYFLALRKVIWSWHYRFARNIHALAKTSKPSGLSPFLNLIFMFAVQGTLLALLWQFTNTAFDAYITQEPLKKGKPITSDSKDPNGSLLNGLKSKKPEVKAIAFWELALITDSFNDRRKTIYGELDRKKAPTFKQVTDICLAEINEISNRINAALDPMFRSEDADGKKELTTPISLVPQISQPIKNGQIAGPGFAPETRMQKIESVTSQIARAHSSPQNAQNAQARKYLKQGQKKFEERAQEAEGLWVKYTNQFAASPFGWPFRTCIRHTANVVVNGAPYSRQSSIVNAITTLTNLTVASLKEDEYGQFNTEVPQMVRVFTTAIKKIEEYMESLQVHWTDVDCLKKPEAERKDIPEVNVVLDTLKEGLERILGAFNEYLSPMGMSRVEIQEAKKLIAKPSVPEIEERRRR</sequence>
<dbReference type="PANTHER" id="PTHR13269">
    <property type="entry name" value="NUCLEOPORIN NDC1"/>
    <property type="match status" value="1"/>
</dbReference>
<proteinExistence type="inferred from homology"/>
<evidence type="ECO:0000256" key="13">
    <source>
        <dbReference type="SAM" id="Phobius"/>
    </source>
</evidence>
<keyword evidence="7" id="KW-0653">Protein transport</keyword>
<dbReference type="GO" id="GO:0006999">
    <property type="term" value="P:nuclear pore organization"/>
    <property type="evidence" value="ECO:0007669"/>
    <property type="project" value="TreeGrafter"/>
</dbReference>
<evidence type="ECO:0000256" key="1">
    <source>
        <dbReference type="ARBA" id="ARBA00004232"/>
    </source>
</evidence>
<keyword evidence="10" id="KW-0906">Nuclear pore complex</keyword>
<dbReference type="GO" id="GO:0051028">
    <property type="term" value="P:mRNA transport"/>
    <property type="evidence" value="ECO:0007669"/>
    <property type="project" value="UniProtKB-KW"/>
</dbReference>
<dbReference type="Proteomes" id="UP000799428">
    <property type="component" value="Unassembled WGS sequence"/>
</dbReference>
<organism evidence="14 15">
    <name type="scientific">Pleomassaria siparia CBS 279.74</name>
    <dbReference type="NCBI Taxonomy" id="1314801"/>
    <lineage>
        <taxon>Eukaryota</taxon>
        <taxon>Fungi</taxon>
        <taxon>Dikarya</taxon>
        <taxon>Ascomycota</taxon>
        <taxon>Pezizomycotina</taxon>
        <taxon>Dothideomycetes</taxon>
        <taxon>Pleosporomycetidae</taxon>
        <taxon>Pleosporales</taxon>
        <taxon>Pleomassariaceae</taxon>
        <taxon>Pleomassaria</taxon>
    </lineage>
</organism>
<keyword evidence="15" id="KW-1185">Reference proteome</keyword>
<dbReference type="InterPro" id="IPR019049">
    <property type="entry name" value="Nucleoporin_prot_Ndc1/Nup"/>
</dbReference>
<feature type="transmembrane region" description="Helical" evidence="13">
    <location>
        <begin position="26"/>
        <end position="42"/>
    </location>
</feature>
<dbReference type="EMBL" id="MU005774">
    <property type="protein sequence ID" value="KAF2707074.1"/>
    <property type="molecule type" value="Genomic_DNA"/>
</dbReference>